<organism evidence="1">
    <name type="scientific">Anguilla anguilla</name>
    <name type="common">European freshwater eel</name>
    <name type="synonym">Muraena anguilla</name>
    <dbReference type="NCBI Taxonomy" id="7936"/>
    <lineage>
        <taxon>Eukaryota</taxon>
        <taxon>Metazoa</taxon>
        <taxon>Chordata</taxon>
        <taxon>Craniata</taxon>
        <taxon>Vertebrata</taxon>
        <taxon>Euteleostomi</taxon>
        <taxon>Actinopterygii</taxon>
        <taxon>Neopterygii</taxon>
        <taxon>Teleostei</taxon>
        <taxon>Anguilliformes</taxon>
        <taxon>Anguillidae</taxon>
        <taxon>Anguilla</taxon>
    </lineage>
</organism>
<sequence length="8" mass="935">MPFIQVSN</sequence>
<reference evidence="1" key="2">
    <citation type="journal article" date="2015" name="Fish Shellfish Immunol.">
        <title>Early steps in the European eel (Anguilla anguilla)-Vibrio vulnificus interaction in the gills: Role of the RtxA13 toxin.</title>
        <authorList>
            <person name="Callol A."/>
            <person name="Pajuelo D."/>
            <person name="Ebbesson L."/>
            <person name="Teles M."/>
            <person name="MacKenzie S."/>
            <person name="Amaro C."/>
        </authorList>
    </citation>
    <scope>NUCLEOTIDE SEQUENCE</scope>
</reference>
<dbReference type="EMBL" id="GBXM01053945">
    <property type="protein sequence ID" value="JAH54632.1"/>
    <property type="molecule type" value="Transcribed_RNA"/>
</dbReference>
<dbReference type="EMBL" id="GBXM01027224">
    <property type="protein sequence ID" value="JAH81353.1"/>
    <property type="molecule type" value="Transcribed_RNA"/>
</dbReference>
<dbReference type="EMBL" id="GBXM01032567">
    <property type="protein sequence ID" value="JAH76010.1"/>
    <property type="molecule type" value="Transcribed_RNA"/>
</dbReference>
<accession>A0A0E9VVT5</accession>
<proteinExistence type="predicted"/>
<protein>
    <submittedName>
        <fullName evidence="1">Uncharacterized protein</fullName>
    </submittedName>
</protein>
<name>A0A0E9VVT5_ANGAN</name>
<reference evidence="1" key="1">
    <citation type="submission" date="2014-11" db="EMBL/GenBank/DDBJ databases">
        <authorList>
            <person name="Amaro Gonzalez C."/>
        </authorList>
    </citation>
    <scope>NUCLEOTIDE SEQUENCE</scope>
</reference>
<evidence type="ECO:0000313" key="1">
    <source>
        <dbReference type="EMBL" id="JAH81353.1"/>
    </source>
</evidence>